<evidence type="ECO:0000313" key="2">
    <source>
        <dbReference type="EMBL" id="AIY89623.1"/>
    </source>
</evidence>
<dbReference type="PANTHER" id="PTHR30115:SF11">
    <property type="entry name" value="NITROGEN REGULATORY PROTEIN P-II HOMOLOG"/>
    <property type="match status" value="1"/>
</dbReference>
<dbReference type="PANTHER" id="PTHR30115">
    <property type="entry name" value="NITROGEN REGULATORY PROTEIN P-II"/>
    <property type="match status" value="1"/>
</dbReference>
<dbReference type="SUPFAM" id="SSF54913">
    <property type="entry name" value="GlnB-like"/>
    <property type="match status" value="1"/>
</dbReference>
<evidence type="ECO:0000256" key="1">
    <source>
        <dbReference type="RuleBase" id="RU003936"/>
    </source>
</evidence>
<dbReference type="GO" id="GO:0005524">
    <property type="term" value="F:ATP binding"/>
    <property type="evidence" value="ECO:0007669"/>
    <property type="project" value="TreeGrafter"/>
</dbReference>
<dbReference type="GO" id="GO:0030234">
    <property type="term" value="F:enzyme regulator activity"/>
    <property type="evidence" value="ECO:0007669"/>
    <property type="project" value="InterPro"/>
</dbReference>
<dbReference type="SMART" id="SM00938">
    <property type="entry name" value="P-II"/>
    <property type="match status" value="1"/>
</dbReference>
<dbReference type="InterPro" id="IPR011322">
    <property type="entry name" value="N-reg_PII-like_a/b"/>
</dbReference>
<dbReference type="STRING" id="565033.GACE_0571"/>
<name>A0A0A7GCN3_GEOAI</name>
<dbReference type="InterPro" id="IPR015867">
    <property type="entry name" value="N-reg_PII/ATP_PRibTrfase_C"/>
</dbReference>
<dbReference type="GO" id="GO:0005829">
    <property type="term" value="C:cytosol"/>
    <property type="evidence" value="ECO:0007669"/>
    <property type="project" value="TreeGrafter"/>
</dbReference>
<dbReference type="EMBL" id="CP009552">
    <property type="protein sequence ID" value="AIY89623.1"/>
    <property type="molecule type" value="Genomic_DNA"/>
</dbReference>
<dbReference type="KEGG" id="gac:GACE_0571"/>
<dbReference type="RefSeq" id="WP_048091004.1">
    <property type="nucleotide sequence ID" value="NZ_CP009552.1"/>
</dbReference>
<dbReference type="PRINTS" id="PR00340">
    <property type="entry name" value="PIIGLNB"/>
</dbReference>
<gene>
    <name evidence="2" type="ORF">GACE_0571</name>
</gene>
<dbReference type="PROSITE" id="PS51343">
    <property type="entry name" value="PII_GLNB_DOM"/>
    <property type="match status" value="1"/>
</dbReference>
<reference evidence="2 3" key="1">
    <citation type="journal article" date="2015" name="Appl. Environ. Microbiol.">
        <title>The Geoglobus acetivorans genome: Fe(III) reduction, acetate utilization, autotrophic growth, and degradation of aromatic compounds in a hyperthermophilic archaeon.</title>
        <authorList>
            <person name="Mardanov A.V."/>
            <person name="Slododkina G.B."/>
            <person name="Slobodkin A.I."/>
            <person name="Beletsky A.V."/>
            <person name="Gavrilov S.N."/>
            <person name="Kublanov I.V."/>
            <person name="Bonch-Osmolovskaya E.A."/>
            <person name="Skryabin K.G."/>
            <person name="Ravin N.V."/>
        </authorList>
    </citation>
    <scope>NUCLEOTIDE SEQUENCE [LARGE SCALE GENOMIC DNA]</scope>
    <source>
        <strain evidence="2 3">SBH6</strain>
    </source>
</reference>
<dbReference type="GeneID" id="24797173"/>
<dbReference type="HOGENOM" id="CLU_082268_0_1_2"/>
<evidence type="ECO:0000313" key="3">
    <source>
        <dbReference type="Proteomes" id="UP000030624"/>
    </source>
</evidence>
<dbReference type="Pfam" id="PF00543">
    <property type="entry name" value="P-II"/>
    <property type="match status" value="1"/>
</dbReference>
<proteinExistence type="inferred from homology"/>
<comment type="similarity">
    <text evidence="1">Belongs to the P(II) protein family.</text>
</comment>
<dbReference type="AlphaFoldDB" id="A0A0A7GCN3"/>
<dbReference type="Gene3D" id="3.30.70.120">
    <property type="match status" value="1"/>
</dbReference>
<organism evidence="2 3">
    <name type="scientific">Geoglobus acetivorans</name>
    <dbReference type="NCBI Taxonomy" id="565033"/>
    <lineage>
        <taxon>Archaea</taxon>
        <taxon>Methanobacteriati</taxon>
        <taxon>Methanobacteriota</taxon>
        <taxon>Archaeoglobi</taxon>
        <taxon>Archaeoglobales</taxon>
        <taxon>Archaeoglobaceae</taxon>
        <taxon>Geoglobus</taxon>
    </lineage>
</organism>
<dbReference type="Proteomes" id="UP000030624">
    <property type="component" value="Chromosome"/>
</dbReference>
<dbReference type="InterPro" id="IPR002187">
    <property type="entry name" value="N-reg_PII"/>
</dbReference>
<accession>A0A0A7GCN3</accession>
<dbReference type="GO" id="GO:0006808">
    <property type="term" value="P:regulation of nitrogen utilization"/>
    <property type="evidence" value="ECO:0007669"/>
    <property type="project" value="InterPro"/>
</dbReference>
<dbReference type="eggNOG" id="arCOG02305">
    <property type="taxonomic scope" value="Archaea"/>
</dbReference>
<sequence>MKMVVAIIRPERFEAVEDALAEKGYIGMTVTEVKGRGEQKGIKLQYRGTTIDVDLLQKIKLEIVVDDNDVDRVIEIICKNARTGKYGDGRIFVIPVEKSVRVRTGEVITSDS</sequence>
<dbReference type="PROSITE" id="PS00638">
    <property type="entry name" value="PII_GLNB_CTER"/>
    <property type="match status" value="1"/>
</dbReference>
<dbReference type="InterPro" id="IPR017918">
    <property type="entry name" value="N-reg_PII_CS"/>
</dbReference>
<protein>
    <submittedName>
        <fullName evidence="2">Nitrogen regulatory protein P-II</fullName>
    </submittedName>
</protein>